<evidence type="ECO:0000256" key="2">
    <source>
        <dbReference type="SAM" id="SignalP"/>
    </source>
</evidence>
<feature type="signal peptide" evidence="2">
    <location>
        <begin position="1"/>
        <end position="30"/>
    </location>
</feature>
<proteinExistence type="predicted"/>
<feature type="chain" id="PRO_5007105589" description="Lipoprotein" evidence="2">
    <location>
        <begin position="31"/>
        <end position="182"/>
    </location>
</feature>
<name>A0A101S0X0_9ACTN</name>
<evidence type="ECO:0000256" key="1">
    <source>
        <dbReference type="SAM" id="MobiDB-lite"/>
    </source>
</evidence>
<sequence>MSNLFHRTAARTAAGLACLLLLTACGGVGGDDDAVKDGDGEVASLTTPATNGGSASASADPDAGRPRIRLDSTNEETNRMYDAWLSCLKDHGAEEKYKRKPNDPAVLACRTKEPLSPPELDPAKNPDYSDDVREMVKCMKGHGIKALVHEGSWALETGDELNRPHYDEYEIDCQVKAFGGHK</sequence>
<organism evidence="3 4">
    <name type="scientific">Streptomyces griseorubiginosus</name>
    <dbReference type="NCBI Taxonomy" id="67304"/>
    <lineage>
        <taxon>Bacteria</taxon>
        <taxon>Bacillati</taxon>
        <taxon>Actinomycetota</taxon>
        <taxon>Actinomycetes</taxon>
        <taxon>Kitasatosporales</taxon>
        <taxon>Streptomycetaceae</taxon>
        <taxon>Streptomyces</taxon>
    </lineage>
</organism>
<gene>
    <name evidence="3" type="ORF">AQJ54_21150</name>
</gene>
<reference evidence="3 4" key="1">
    <citation type="submission" date="2015-10" db="EMBL/GenBank/DDBJ databases">
        <title>Draft genome sequence of Streptomyces griseorubiginosus DSM 40469, type strain for the species Streptomyces griseorubiginosus.</title>
        <authorList>
            <person name="Ruckert C."/>
            <person name="Winkler A."/>
            <person name="Kalinowski J."/>
            <person name="Kampfer P."/>
            <person name="Glaeser S."/>
        </authorList>
    </citation>
    <scope>NUCLEOTIDE SEQUENCE [LARGE SCALE GENOMIC DNA]</scope>
    <source>
        <strain evidence="3 4">DSM 40469</strain>
    </source>
</reference>
<evidence type="ECO:0000313" key="3">
    <source>
        <dbReference type="EMBL" id="KUN65337.1"/>
    </source>
</evidence>
<evidence type="ECO:0000313" key="4">
    <source>
        <dbReference type="Proteomes" id="UP000054375"/>
    </source>
</evidence>
<evidence type="ECO:0008006" key="5">
    <source>
        <dbReference type="Google" id="ProtNLM"/>
    </source>
</evidence>
<dbReference type="EMBL" id="LMWV01000017">
    <property type="protein sequence ID" value="KUN65337.1"/>
    <property type="molecule type" value="Genomic_DNA"/>
</dbReference>
<dbReference type="Proteomes" id="UP000054375">
    <property type="component" value="Unassembled WGS sequence"/>
</dbReference>
<feature type="compositionally biased region" description="Basic and acidic residues" evidence="1">
    <location>
        <begin position="62"/>
        <end position="75"/>
    </location>
</feature>
<keyword evidence="4" id="KW-1185">Reference proteome</keyword>
<feature type="region of interest" description="Disordered" evidence="1">
    <location>
        <begin position="39"/>
        <end position="75"/>
    </location>
</feature>
<dbReference type="AlphaFoldDB" id="A0A101S0X0"/>
<keyword evidence="2" id="KW-0732">Signal</keyword>
<comment type="caution">
    <text evidence="3">The sequence shown here is derived from an EMBL/GenBank/DDBJ whole genome shotgun (WGS) entry which is preliminary data.</text>
</comment>
<accession>A0A101S0X0</accession>
<dbReference type="RefSeq" id="WP_062239633.1">
    <property type="nucleotide sequence ID" value="NZ_JBEOZZ010000004.1"/>
</dbReference>
<dbReference type="PROSITE" id="PS51257">
    <property type="entry name" value="PROKAR_LIPOPROTEIN"/>
    <property type="match status" value="1"/>
</dbReference>
<protein>
    <recommendedName>
        <fullName evidence="5">Lipoprotein</fullName>
    </recommendedName>
</protein>
<feature type="compositionally biased region" description="Low complexity" evidence="1">
    <location>
        <begin position="52"/>
        <end position="61"/>
    </location>
</feature>